<dbReference type="InterPro" id="IPR050960">
    <property type="entry name" value="AB_hydrolase_4_sf"/>
</dbReference>
<keyword evidence="3 5" id="KW-0378">Hydrolase</keyword>
<keyword evidence="2" id="KW-0719">Serine esterase</keyword>
<evidence type="ECO:0000256" key="2">
    <source>
        <dbReference type="ARBA" id="ARBA00022487"/>
    </source>
</evidence>
<dbReference type="PANTHER" id="PTHR10794">
    <property type="entry name" value="ABHYDROLASE DOMAIN-CONTAINING PROTEIN"/>
    <property type="match status" value="1"/>
</dbReference>
<dbReference type="PROSITE" id="PS01133">
    <property type="entry name" value="UPF0017"/>
    <property type="match status" value="1"/>
</dbReference>
<name>A0ABW5YK98_9FLAO</name>
<evidence type="ECO:0000256" key="1">
    <source>
        <dbReference type="ARBA" id="ARBA00010884"/>
    </source>
</evidence>
<dbReference type="PANTHER" id="PTHR10794:SF63">
    <property type="entry name" value="ALPHA_BETA HYDROLASE 1, ISOFORM A"/>
    <property type="match status" value="1"/>
</dbReference>
<accession>A0ABW5YK98</accession>
<dbReference type="Proteomes" id="UP001597534">
    <property type="component" value="Unassembled WGS sequence"/>
</dbReference>
<proteinExistence type="inferred from homology"/>
<evidence type="ECO:0000313" key="5">
    <source>
        <dbReference type="EMBL" id="MFD2891332.1"/>
    </source>
</evidence>
<dbReference type="Gene3D" id="3.40.50.1820">
    <property type="entry name" value="alpha/beta hydrolase"/>
    <property type="match status" value="1"/>
</dbReference>
<dbReference type="InterPro" id="IPR000073">
    <property type="entry name" value="AB_hydrolase_1"/>
</dbReference>
<comment type="similarity">
    <text evidence="1">Belongs to the AB hydrolase superfamily. AB hydrolase 4 family.</text>
</comment>
<dbReference type="SUPFAM" id="SSF53474">
    <property type="entry name" value="alpha/beta-Hydrolases"/>
    <property type="match status" value="1"/>
</dbReference>
<dbReference type="InterPro" id="IPR029058">
    <property type="entry name" value="AB_hydrolase_fold"/>
</dbReference>
<keyword evidence="6" id="KW-1185">Reference proteome</keyword>
<evidence type="ECO:0000259" key="4">
    <source>
        <dbReference type="Pfam" id="PF00561"/>
    </source>
</evidence>
<protein>
    <submittedName>
        <fullName evidence="5">YheT family hydrolase</fullName>
    </submittedName>
</protein>
<dbReference type="PIRSF" id="PIRSF005211">
    <property type="entry name" value="Ab_hydro_YheT"/>
    <property type="match status" value="1"/>
</dbReference>
<dbReference type="EMBL" id="JBHUPC010000012">
    <property type="protein sequence ID" value="MFD2891332.1"/>
    <property type="molecule type" value="Genomic_DNA"/>
</dbReference>
<dbReference type="InterPro" id="IPR000952">
    <property type="entry name" value="AB_hydrolase_4_CS"/>
</dbReference>
<comment type="caution">
    <text evidence="5">The sequence shown here is derived from an EMBL/GenBank/DDBJ whole genome shotgun (WGS) entry which is preliminary data.</text>
</comment>
<feature type="domain" description="AB hydrolase-1" evidence="4">
    <location>
        <begin position="63"/>
        <end position="275"/>
    </location>
</feature>
<dbReference type="GO" id="GO:0016787">
    <property type="term" value="F:hydrolase activity"/>
    <property type="evidence" value="ECO:0007669"/>
    <property type="project" value="UniProtKB-KW"/>
</dbReference>
<sequence length="323" mass="36772">MPFIQDSAYNDFVPFVHKNNHVSTIYAGKFKKFPVPVYKREKIELADGDFLAVDYNVKNTDKAIILCHGLEGNSQRTYINSCADYFLQRNFSVFAWNNRSCSGEMNRLPRLYHHATIDDLDTVIHFALKKVKEVYLIGYSMGGAQVLNYFGRMDNISENIKAGVAVSVPIEVKSSAESLKKGFNKVYMKNFTIDLSRKLKVKAQQFPELLDWARIDDIKSFDDLDNNFTAPLHGFIDKEDYYYSVSPARSINSIAKPVLIINALDDPFLGDGCYPIALAEDNPFIHLETPKYGGHCAYPMKNSPYSYAEVRSYTFIQSLFPAH</sequence>
<dbReference type="RefSeq" id="WP_379810905.1">
    <property type="nucleotide sequence ID" value="NZ_JBHUPC010000012.1"/>
</dbReference>
<reference evidence="6" key="1">
    <citation type="journal article" date="2019" name="Int. J. Syst. Evol. Microbiol.">
        <title>The Global Catalogue of Microorganisms (GCM) 10K type strain sequencing project: providing services to taxonomists for standard genome sequencing and annotation.</title>
        <authorList>
            <consortium name="The Broad Institute Genomics Platform"/>
            <consortium name="The Broad Institute Genome Sequencing Center for Infectious Disease"/>
            <person name="Wu L."/>
            <person name="Ma J."/>
        </authorList>
    </citation>
    <scope>NUCLEOTIDE SEQUENCE [LARGE SCALE GENOMIC DNA]</scope>
    <source>
        <strain evidence="6">KCTC 22671</strain>
    </source>
</reference>
<organism evidence="5 6">
    <name type="scientific">Flavobacterium chuncheonense</name>
    <dbReference type="NCBI Taxonomy" id="2026653"/>
    <lineage>
        <taxon>Bacteria</taxon>
        <taxon>Pseudomonadati</taxon>
        <taxon>Bacteroidota</taxon>
        <taxon>Flavobacteriia</taxon>
        <taxon>Flavobacteriales</taxon>
        <taxon>Flavobacteriaceae</taxon>
        <taxon>Flavobacterium</taxon>
    </lineage>
</organism>
<evidence type="ECO:0000313" key="6">
    <source>
        <dbReference type="Proteomes" id="UP001597534"/>
    </source>
</evidence>
<dbReference type="InterPro" id="IPR012020">
    <property type="entry name" value="ABHD4"/>
</dbReference>
<dbReference type="Pfam" id="PF00561">
    <property type="entry name" value="Abhydrolase_1"/>
    <property type="match status" value="1"/>
</dbReference>
<evidence type="ECO:0000256" key="3">
    <source>
        <dbReference type="ARBA" id="ARBA00022801"/>
    </source>
</evidence>
<gene>
    <name evidence="5" type="ORF">ACFS5J_04815</name>
</gene>